<dbReference type="InterPro" id="IPR037120">
    <property type="entry name" value="Haem_peroxidase_sf_animal"/>
</dbReference>
<dbReference type="PANTHER" id="PTHR11475:SF131">
    <property type="entry name" value="PEROXIDASE"/>
    <property type="match status" value="1"/>
</dbReference>
<dbReference type="GO" id="GO:0020037">
    <property type="term" value="F:heme binding"/>
    <property type="evidence" value="ECO:0007669"/>
    <property type="project" value="InterPro"/>
</dbReference>
<keyword evidence="4" id="KW-0732">Signal</keyword>
<feature type="binding site" description="axial binding residue" evidence="5">
    <location>
        <position position="1387"/>
    </location>
    <ligand>
        <name>heme b</name>
        <dbReference type="ChEBI" id="CHEBI:60344"/>
    </ligand>
    <ligandPart>
        <name>Fe</name>
        <dbReference type="ChEBI" id="CHEBI:18248"/>
    </ligandPart>
</feature>
<keyword evidence="2" id="KW-0964">Secreted</keyword>
<dbReference type="InterPro" id="IPR019791">
    <property type="entry name" value="Haem_peroxidase_animal"/>
</dbReference>
<dbReference type="Proteomes" id="UP000887566">
    <property type="component" value="Unplaced"/>
</dbReference>
<keyword evidence="3" id="KW-0560">Oxidoreductase</keyword>
<dbReference type="FunFam" id="1.10.640.10:FF:000006">
    <property type="entry name" value="Double oxidase: two peroxidase domains"/>
    <property type="match status" value="1"/>
</dbReference>
<dbReference type="CDD" id="cd09823">
    <property type="entry name" value="peroxinectin_like"/>
    <property type="match status" value="2"/>
</dbReference>
<dbReference type="GO" id="GO:0046872">
    <property type="term" value="F:metal ion binding"/>
    <property type="evidence" value="ECO:0007669"/>
    <property type="project" value="UniProtKB-KW"/>
</dbReference>
<evidence type="ECO:0000256" key="1">
    <source>
        <dbReference type="ARBA" id="ARBA00004613"/>
    </source>
</evidence>
<dbReference type="PRINTS" id="PR00457">
    <property type="entry name" value="ANPEROXIDASE"/>
</dbReference>
<evidence type="ECO:0000256" key="6">
    <source>
        <dbReference type="SAM" id="MobiDB-lite"/>
    </source>
</evidence>
<accession>A0A914WU02</accession>
<feature type="compositionally biased region" description="Polar residues" evidence="6">
    <location>
        <begin position="961"/>
        <end position="972"/>
    </location>
</feature>
<organism evidence="7 8">
    <name type="scientific">Plectus sambesii</name>
    <dbReference type="NCBI Taxonomy" id="2011161"/>
    <lineage>
        <taxon>Eukaryota</taxon>
        <taxon>Metazoa</taxon>
        <taxon>Ecdysozoa</taxon>
        <taxon>Nematoda</taxon>
        <taxon>Chromadorea</taxon>
        <taxon>Plectida</taxon>
        <taxon>Plectina</taxon>
        <taxon>Plectoidea</taxon>
        <taxon>Plectidae</taxon>
        <taxon>Plectus</taxon>
    </lineage>
</organism>
<evidence type="ECO:0000256" key="3">
    <source>
        <dbReference type="ARBA" id="ARBA00022559"/>
    </source>
</evidence>
<name>A0A914WU02_9BILA</name>
<dbReference type="Pfam" id="PF03098">
    <property type="entry name" value="An_peroxidase"/>
    <property type="match status" value="2"/>
</dbReference>
<proteinExistence type="predicted"/>
<dbReference type="InterPro" id="IPR010255">
    <property type="entry name" value="Haem_peroxidase_sf"/>
</dbReference>
<dbReference type="GO" id="GO:0004601">
    <property type="term" value="F:peroxidase activity"/>
    <property type="evidence" value="ECO:0007669"/>
    <property type="project" value="UniProtKB-KW"/>
</dbReference>
<evidence type="ECO:0000313" key="7">
    <source>
        <dbReference type="Proteomes" id="UP000887566"/>
    </source>
</evidence>
<dbReference type="FunFam" id="1.10.640.10:FF:000003">
    <property type="entry name" value="chorion peroxidase"/>
    <property type="match status" value="1"/>
</dbReference>
<evidence type="ECO:0000256" key="4">
    <source>
        <dbReference type="ARBA" id="ARBA00022729"/>
    </source>
</evidence>
<dbReference type="PANTHER" id="PTHR11475">
    <property type="entry name" value="OXIDASE/PEROXIDASE"/>
    <property type="match status" value="1"/>
</dbReference>
<dbReference type="PROSITE" id="PS50292">
    <property type="entry name" value="PEROXIDASE_3"/>
    <property type="match status" value="2"/>
</dbReference>
<feature type="region of interest" description="Disordered" evidence="6">
    <location>
        <begin position="946"/>
        <end position="972"/>
    </location>
</feature>
<evidence type="ECO:0000313" key="8">
    <source>
        <dbReference type="WBParaSite" id="PSAMB.scaffold5247size16686.g26163.t1"/>
    </source>
</evidence>
<reference evidence="8" key="1">
    <citation type="submission" date="2022-11" db="UniProtKB">
        <authorList>
            <consortium name="WormBaseParasite"/>
        </authorList>
    </citation>
    <scope>IDENTIFICATION</scope>
</reference>
<dbReference type="GO" id="GO:0006979">
    <property type="term" value="P:response to oxidative stress"/>
    <property type="evidence" value="ECO:0007669"/>
    <property type="project" value="InterPro"/>
</dbReference>
<evidence type="ECO:0000256" key="5">
    <source>
        <dbReference type="PIRSR" id="PIRSR619791-2"/>
    </source>
</evidence>
<dbReference type="SUPFAM" id="SSF48113">
    <property type="entry name" value="Heme-dependent peroxidases"/>
    <property type="match status" value="2"/>
</dbReference>
<sequence length="1612" mass="180906">MNLFCMAGLIGRRDPAHRNAADEKVAGVGGASGETADLCIGSSGPAPIRLNLGLFQSIVVVRRRRQRAVRMPPSADLVLRSAPIRISKFSRTITPPPPCYKVWPVDGDRVPILDVLEAKMEKRLVTDCCFLAFAKFDRFAFSPCVGTEEKKGNYSKVDFRSRMIAMAMAGTQLASLIWVVAALCALVRADDIDEHSRRRRSNIPCGNSFTPCNRRPSGFTEPAGFSNSALESQDPAQTVTAPNIRQQMLVLAAQEAKDEVDRIFNETEPSILQSSNFADQAKETARFWMAHTRSNKYAKDLSYSALVSVGTTQRLKSLGLQQAEIVYGLPKASVSGTALEKVCPPNLIEECVAGKYRTYSGHCNNVNNPLWGAVYEPMQRLLAPNYADDVNLPRVASDGKALPNARRVSSALFTEPNTKHRVCTMMLAHWAHFIYTDMVHLGSVNGFFGEEMAAFPCCDSNVKHPECFPIPVAVDDAQYSGFVTCLAYSRTTVSPREKCSLGPREQANMATSYLDGSAIYGSTTERAKELRSFRDGKLAVSALSFLKDLPPAAEFDQSTCGSSRTQPCFQGATEHINFLPSLTALHTIWLRQHNNLATELLRINPHWDDERVYQETRRVVVAQVQHITYSEFLPLIIGKDNVQSYGLSLHNNGYDSDYDLTVDASVLNSYAASVGMFFYSLFGNRLTQFTKDGTRTLERPLSDYFYDPSTLYFQGRVDGVIRYLLREPIQKPGLHMTSEFRDKLFKGHGNFGLDMAALIIQIGRDHGIPSYTAWRAQCGLKRPVSFEALRDELIEPDYVDQIARLYSTVDDVDLFVLGLAEKPLKGALVGPTFACILSKQFQKSRRGDRFWYENFFFPSAFTEDQLNEIRKTTMARVVCDNSDDIGKIQPEVFMQGDNFGNCPIECNTTVIDRMDLSYWLDSEPKLQLPITREVLDKAVELGRRNARDIKDQESRKGRLQASGSNTPSAQFTHSTLMRPTQESLDIARSAQVLLETTKILVRGEGLEDSEKLPKELDMATLQRLLPEVDVSRLMGNLSALANNNEECVPKDLPCDHTTPYRTYSGWCNNLRFPSYGNAFTPLRRLLDPVYDDGFDEPRKHSVVDDLSLPSARSVSNAIHLDGEATHVKYTHMVMQFGQFLDHDMTLAPISRAHDNKLLNCSRCDSRETVSLNCYPIPVPADDPFFPATHSNGEPRCIPFTRSLIGQLTLGYRNQLNQLTAYVDGSQIYGSTECDANILRLFSMGRLNYTDLGQSNHEALPQGDQEKDCRSAPKLSCFRAGDGRSNEHPSLAVMHTIFLREHNRVATRLHRINNFWPDEKIYQEARRIVIAQYQHIIYNEFLPKILGCETAARYDLVPKKTGYYKGYDDRCDAGISHAFSTAAFRFGHTLIRPLFPRLDDFYNNFTTPLELSDVFNNPSAVYNTTTGGMDTLLMGLLGAPIMDFDRHISDAVRNRLFMHTGQKHSGMDLPAINMQRARDHGVPGYNSYRSLCGLKKAKTWDDLSDVMTPELIASFKSVYKHVDDIDLFPALMSETKMAGALVGPTTACIIAEQFQRAKRCDRFFYENDNAETRFTPDQLAEIRKASLAKIICGNNQFVRMLQPFVFDMPDDLV</sequence>
<comment type="subcellular location">
    <subcellularLocation>
        <location evidence="1">Secreted</location>
    </subcellularLocation>
</comment>
<dbReference type="Gene3D" id="1.10.640.10">
    <property type="entry name" value="Haem peroxidase domain superfamily, animal type"/>
    <property type="match status" value="2"/>
</dbReference>
<feature type="compositionally biased region" description="Basic and acidic residues" evidence="6">
    <location>
        <begin position="946"/>
        <end position="956"/>
    </location>
</feature>
<protein>
    <submittedName>
        <fullName evidence="8">Peroxidase</fullName>
    </submittedName>
</protein>
<evidence type="ECO:0000256" key="2">
    <source>
        <dbReference type="ARBA" id="ARBA00022525"/>
    </source>
</evidence>
<dbReference type="WBParaSite" id="PSAMB.scaffold5247size16686.g26163.t1">
    <property type="protein sequence ID" value="PSAMB.scaffold5247size16686.g26163.t1"/>
    <property type="gene ID" value="PSAMB.scaffold5247size16686.g26163"/>
</dbReference>
<dbReference type="GO" id="GO:0005576">
    <property type="term" value="C:extracellular region"/>
    <property type="evidence" value="ECO:0007669"/>
    <property type="project" value="UniProtKB-SubCell"/>
</dbReference>
<keyword evidence="5" id="KW-0408">Iron</keyword>
<keyword evidence="5" id="KW-0349">Heme</keyword>
<keyword evidence="7" id="KW-1185">Reference proteome</keyword>
<keyword evidence="5" id="KW-0479">Metal-binding</keyword>
<keyword evidence="3" id="KW-0575">Peroxidase</keyword>